<keyword evidence="7" id="KW-0732">Signal</keyword>
<dbReference type="PANTHER" id="PTHR40631:SF1">
    <property type="entry name" value="ALPHA-L-ARABINOFURANOSIDASE AXHA-2-RELATED"/>
    <property type="match status" value="1"/>
</dbReference>
<protein>
    <recommendedName>
        <fullName evidence="4">non-reducing end alpha-L-arabinofuranosidase</fullName>
        <ecNumber evidence="4">3.2.1.55</ecNumber>
    </recommendedName>
</protein>
<dbReference type="GO" id="GO:0030248">
    <property type="term" value="F:cellulose binding"/>
    <property type="evidence" value="ECO:0007669"/>
    <property type="project" value="InterPro"/>
</dbReference>
<evidence type="ECO:0000256" key="12">
    <source>
        <dbReference type="SAM" id="MobiDB-lite"/>
    </source>
</evidence>
<evidence type="ECO:0000256" key="7">
    <source>
        <dbReference type="ARBA" id="ARBA00022729"/>
    </source>
</evidence>
<name>A0A409YSW7_9AGAR</name>
<dbReference type="InterPro" id="IPR005193">
    <property type="entry name" value="GH62_arabinosidase"/>
</dbReference>
<feature type="domain" description="CBM1" evidence="13">
    <location>
        <begin position="61"/>
        <end position="101"/>
    </location>
</feature>
<dbReference type="GO" id="GO:0046373">
    <property type="term" value="P:L-arabinose metabolic process"/>
    <property type="evidence" value="ECO:0007669"/>
    <property type="project" value="InterPro"/>
</dbReference>
<evidence type="ECO:0000259" key="13">
    <source>
        <dbReference type="PROSITE" id="PS51164"/>
    </source>
</evidence>
<dbReference type="InterPro" id="IPR000254">
    <property type="entry name" value="CBD"/>
</dbReference>
<dbReference type="InParanoid" id="A0A409YSW7"/>
<keyword evidence="5" id="KW-0964">Secreted</keyword>
<comment type="subcellular location">
    <subcellularLocation>
        <location evidence="2">Secreted</location>
    </subcellularLocation>
</comment>
<dbReference type="EC" id="3.2.1.55" evidence="4"/>
<evidence type="ECO:0000256" key="8">
    <source>
        <dbReference type="ARBA" id="ARBA00022801"/>
    </source>
</evidence>
<comment type="similarity">
    <text evidence="3">Belongs to the glycosyl hydrolase 62 family.</text>
</comment>
<dbReference type="GO" id="GO:0005576">
    <property type="term" value="C:extracellular region"/>
    <property type="evidence" value="ECO:0007669"/>
    <property type="project" value="UniProtKB-SubCell"/>
</dbReference>
<organism evidence="14 15">
    <name type="scientific">Panaeolus cyanescens</name>
    <dbReference type="NCBI Taxonomy" id="181874"/>
    <lineage>
        <taxon>Eukaryota</taxon>
        <taxon>Fungi</taxon>
        <taxon>Dikarya</taxon>
        <taxon>Basidiomycota</taxon>
        <taxon>Agaricomycotina</taxon>
        <taxon>Agaricomycetes</taxon>
        <taxon>Agaricomycetidae</taxon>
        <taxon>Agaricales</taxon>
        <taxon>Agaricineae</taxon>
        <taxon>Galeropsidaceae</taxon>
        <taxon>Panaeolus</taxon>
    </lineage>
</organism>
<evidence type="ECO:0000256" key="5">
    <source>
        <dbReference type="ARBA" id="ARBA00022525"/>
    </source>
</evidence>
<dbReference type="EMBL" id="NHTK01000711">
    <property type="protein sequence ID" value="PPR06058.1"/>
    <property type="molecule type" value="Genomic_DNA"/>
</dbReference>
<evidence type="ECO:0000256" key="2">
    <source>
        <dbReference type="ARBA" id="ARBA00004613"/>
    </source>
</evidence>
<evidence type="ECO:0000313" key="15">
    <source>
        <dbReference type="Proteomes" id="UP000284842"/>
    </source>
</evidence>
<evidence type="ECO:0000256" key="9">
    <source>
        <dbReference type="ARBA" id="ARBA00023277"/>
    </source>
</evidence>
<keyword evidence="6" id="KW-0858">Xylan degradation</keyword>
<dbReference type="GO" id="GO:0046556">
    <property type="term" value="F:alpha-L-arabinofuranosidase activity"/>
    <property type="evidence" value="ECO:0007669"/>
    <property type="project" value="UniProtKB-EC"/>
</dbReference>
<evidence type="ECO:0000313" key="14">
    <source>
        <dbReference type="EMBL" id="PPR06058.1"/>
    </source>
</evidence>
<dbReference type="Gene3D" id="2.115.10.20">
    <property type="entry name" value="Glycosyl hydrolase domain, family 43"/>
    <property type="match status" value="1"/>
</dbReference>
<dbReference type="AlphaFoldDB" id="A0A409YSW7"/>
<dbReference type="Proteomes" id="UP000284842">
    <property type="component" value="Unassembled WGS sequence"/>
</dbReference>
<evidence type="ECO:0000256" key="10">
    <source>
        <dbReference type="ARBA" id="ARBA00023295"/>
    </source>
</evidence>
<reference evidence="14 15" key="1">
    <citation type="journal article" date="2018" name="Evol. Lett.">
        <title>Horizontal gene cluster transfer increased hallucinogenic mushroom diversity.</title>
        <authorList>
            <person name="Reynolds H.T."/>
            <person name="Vijayakumar V."/>
            <person name="Gluck-Thaler E."/>
            <person name="Korotkin H.B."/>
            <person name="Matheny P.B."/>
            <person name="Slot J.C."/>
        </authorList>
    </citation>
    <scope>NUCLEOTIDE SEQUENCE [LARGE SCALE GENOMIC DNA]</scope>
    <source>
        <strain evidence="14 15">2629</strain>
    </source>
</reference>
<evidence type="ECO:0000256" key="3">
    <source>
        <dbReference type="ARBA" id="ARBA00007396"/>
    </source>
</evidence>
<dbReference type="GO" id="GO:0045493">
    <property type="term" value="P:xylan catabolic process"/>
    <property type="evidence" value="ECO:0007669"/>
    <property type="project" value="UniProtKB-KW"/>
</dbReference>
<dbReference type="STRING" id="181874.A0A409YSW7"/>
<proteinExistence type="inferred from homology"/>
<dbReference type="PROSITE" id="PS51164">
    <property type="entry name" value="CBM1_2"/>
    <property type="match status" value="1"/>
</dbReference>
<accession>A0A409YSW7</accession>
<keyword evidence="11" id="KW-0624">Polysaccharide degradation</keyword>
<evidence type="ECO:0000256" key="11">
    <source>
        <dbReference type="ARBA" id="ARBA00023326"/>
    </source>
</evidence>
<evidence type="ECO:0000256" key="1">
    <source>
        <dbReference type="ARBA" id="ARBA00001462"/>
    </source>
</evidence>
<dbReference type="OrthoDB" id="2586582at2759"/>
<keyword evidence="8" id="KW-0378">Hydrolase</keyword>
<dbReference type="SMART" id="SM00236">
    <property type="entry name" value="fCBD"/>
    <property type="match status" value="1"/>
</dbReference>
<comment type="catalytic activity">
    <reaction evidence="1">
        <text>Hydrolysis of terminal non-reducing alpha-L-arabinofuranoside residues in alpha-L-arabinosides.</text>
        <dbReference type="EC" id="3.2.1.55"/>
    </reaction>
</comment>
<comment type="caution">
    <text evidence="14">The sequence shown here is derived from an EMBL/GenBank/DDBJ whole genome shotgun (WGS) entry which is preliminary data.</text>
</comment>
<keyword evidence="15" id="KW-1185">Reference proteome</keyword>
<feature type="compositionally biased region" description="Low complexity" evidence="12">
    <location>
        <begin position="47"/>
        <end position="64"/>
    </location>
</feature>
<dbReference type="InterPro" id="IPR035971">
    <property type="entry name" value="CBD_sf"/>
</dbReference>
<keyword evidence="9" id="KW-0119">Carbohydrate metabolism</keyword>
<dbReference type="PANTHER" id="PTHR40631">
    <property type="entry name" value="ALPHA-L-ARABINOFURANOSIDASE AXHA-2-RELATED"/>
    <property type="match status" value="1"/>
</dbReference>
<gene>
    <name evidence="14" type="ORF">CVT24_004693</name>
</gene>
<dbReference type="InterPro" id="IPR023296">
    <property type="entry name" value="Glyco_hydro_beta-prop_sf"/>
</dbReference>
<evidence type="ECO:0000256" key="4">
    <source>
        <dbReference type="ARBA" id="ARBA00012670"/>
    </source>
</evidence>
<keyword evidence="10" id="KW-0326">Glycosidase</keyword>
<dbReference type="SUPFAM" id="SSF57180">
    <property type="entry name" value="Cellulose-binding domain"/>
    <property type="match status" value="1"/>
</dbReference>
<evidence type="ECO:0000256" key="6">
    <source>
        <dbReference type="ARBA" id="ARBA00022651"/>
    </source>
</evidence>
<feature type="region of interest" description="Disordered" evidence="12">
    <location>
        <begin position="36"/>
        <end position="64"/>
    </location>
</feature>
<sequence>MTIDTCNLQLLYQGRSPSSSGDYNKLPYRPGLLTLTNPGSQVGGGSPTTTSGSTTPTGGSGTVPQYGQCGGEGYTGPTTCASPYTCVFVSVIVSDFKSLELAIYLAVSSHALYRAIEVLNGKQLRSKNFHTLSRPNDLSAFVSNAVEENKKAREKLQASVDKMNSDINDKNIATAASKFIIRVRGLPPYYRSKIVFGSLFKVLTQHFPHGCLEVIAVVDDDANVDIAQAHINSAPHLSPEFPRLRAGPLAVCGSS</sequence>
<dbReference type="Pfam" id="PF00734">
    <property type="entry name" value="CBM_1"/>
    <property type="match status" value="1"/>
</dbReference>